<dbReference type="KEGG" id="haq:DU484_08330"/>
<feature type="transmembrane region" description="Helical" evidence="1">
    <location>
        <begin position="119"/>
        <end position="136"/>
    </location>
</feature>
<dbReference type="Gene3D" id="1.10.10.10">
    <property type="entry name" value="Winged helix-like DNA-binding domain superfamily/Winged helix DNA-binding domain"/>
    <property type="match status" value="1"/>
</dbReference>
<dbReference type="KEGG" id="haj:DU500_08370"/>
<name>A0A345E2L1_9EURY</name>
<dbReference type="Proteomes" id="UP000253273">
    <property type="component" value="Chromosome"/>
</dbReference>
<proteinExistence type="predicted"/>
<feature type="domain" description="DUF7344" evidence="2">
    <location>
        <begin position="18"/>
        <end position="94"/>
    </location>
</feature>
<dbReference type="GeneID" id="37286978"/>
<organism evidence="3 6">
    <name type="scientific">Haloplanus rubicundus</name>
    <dbReference type="NCBI Taxonomy" id="1547898"/>
    <lineage>
        <taxon>Archaea</taxon>
        <taxon>Methanobacteriati</taxon>
        <taxon>Methanobacteriota</taxon>
        <taxon>Stenosarchaea group</taxon>
        <taxon>Halobacteria</taxon>
        <taxon>Halobacteriales</taxon>
        <taxon>Haloferacaceae</taxon>
        <taxon>Haloplanus</taxon>
    </lineage>
</organism>
<evidence type="ECO:0000259" key="2">
    <source>
        <dbReference type="Pfam" id="PF24035"/>
    </source>
</evidence>
<evidence type="ECO:0000256" key="1">
    <source>
        <dbReference type="SAM" id="Phobius"/>
    </source>
</evidence>
<reference evidence="4 5" key="1">
    <citation type="submission" date="2018-07" db="EMBL/GenBank/DDBJ databases">
        <title>Genome sequences of Haloplanus sp. CBA1112.</title>
        <authorList>
            <person name="Kim Y.B."/>
            <person name="Roh S.W."/>
        </authorList>
    </citation>
    <scope>NUCLEOTIDE SEQUENCE [LARGE SCALE GENOMIC DNA]</scope>
    <source>
        <strain evidence="4 5">CBA1112</strain>
    </source>
</reference>
<dbReference type="Proteomes" id="UP000252985">
    <property type="component" value="Chromosome"/>
</dbReference>
<dbReference type="InterPro" id="IPR036388">
    <property type="entry name" value="WH-like_DNA-bd_sf"/>
</dbReference>
<keyword evidence="1" id="KW-1133">Transmembrane helix</keyword>
<gene>
    <name evidence="4" type="ORF">DU484_08330</name>
    <name evidence="3" type="ORF">DU500_08370</name>
</gene>
<dbReference type="EMBL" id="CP031150">
    <property type="protein sequence ID" value="AXG06433.1"/>
    <property type="molecule type" value="Genomic_DNA"/>
</dbReference>
<dbReference type="Pfam" id="PF24035">
    <property type="entry name" value="DUF7344"/>
    <property type="match status" value="1"/>
</dbReference>
<evidence type="ECO:0000313" key="6">
    <source>
        <dbReference type="Proteomes" id="UP000253273"/>
    </source>
</evidence>
<evidence type="ECO:0000313" key="5">
    <source>
        <dbReference type="Proteomes" id="UP000252985"/>
    </source>
</evidence>
<accession>A0A345ECD0</accession>
<dbReference type="EMBL" id="CP031148">
    <property type="protein sequence ID" value="AXG09852.1"/>
    <property type="molecule type" value="Genomic_DNA"/>
</dbReference>
<accession>A0A345E2L1</accession>
<keyword evidence="6" id="KW-1185">Reference proteome</keyword>
<dbReference type="OrthoDB" id="331021at2157"/>
<protein>
    <recommendedName>
        <fullName evidence="2">DUF7344 domain-containing protein</fullName>
    </recommendedName>
</protein>
<dbReference type="InterPro" id="IPR055768">
    <property type="entry name" value="DUF7344"/>
</dbReference>
<evidence type="ECO:0000313" key="3">
    <source>
        <dbReference type="EMBL" id="AXG06433.1"/>
    </source>
</evidence>
<dbReference type="AlphaFoldDB" id="A0A345E2L1"/>
<feature type="transmembrane region" description="Helical" evidence="1">
    <location>
        <begin position="148"/>
        <end position="167"/>
    </location>
</feature>
<sequence length="178" mass="20531">MNIGLLQTDDVLPETDIHDILRNDRRRNVIKCLQDRGREVSLRDLAEHIAEIETNESPPPSNIRDSVYVSLHQTHLPKLDDAGIVDYDSDRKTILLRKSARQVDLYMEVVTRYGVTWATYYRAIGTISLLSIVLASTDTPLISTVDPLLWASFFLVVIAVSTLYQFWSRRWLYLQQLL</sequence>
<evidence type="ECO:0000313" key="4">
    <source>
        <dbReference type="EMBL" id="AXG09852.1"/>
    </source>
</evidence>
<keyword evidence="1" id="KW-0812">Transmembrane</keyword>
<reference evidence="3 6" key="2">
    <citation type="submission" date="2018-07" db="EMBL/GenBank/DDBJ databases">
        <title>Genome sequences of Haloplanus sp. CBA1113.</title>
        <authorList>
            <person name="Kim Y.B."/>
            <person name="Roh S.W."/>
        </authorList>
    </citation>
    <scope>NUCLEOTIDE SEQUENCE [LARGE SCALE GENOMIC DNA]</scope>
    <source>
        <strain evidence="3 6">CBA1113</strain>
    </source>
</reference>
<dbReference type="RefSeq" id="WP_114585572.1">
    <property type="nucleotide sequence ID" value="NZ_CP031148.1"/>
</dbReference>
<keyword evidence="1" id="KW-0472">Membrane</keyword>